<dbReference type="Gene3D" id="3.40.50.410">
    <property type="entry name" value="von Willebrand factor, type A domain"/>
    <property type="match status" value="1"/>
</dbReference>
<dbReference type="PROSITE" id="PS50234">
    <property type="entry name" value="VWFA"/>
    <property type="match status" value="1"/>
</dbReference>
<sequence length="785" mass="88187">MSIRLEDQSALLDALSEHAASLLRDNWAEATRTFSGAGLRNYLRGVEALNDLGRTESLLFSYIEKAPQLARAIGEDSVPTLIEFVLAMASKTSGEVLGLLVDKAPAAAARLGDAAVFEQFLDLMSYVAANAPRGMRPLLEHLDRLFGQLTLGGLRRWVQWGIKTYPNDIEGQNRYFSLKSPDALSVLQRERKGTVFIDVQRRLNMYLRAIWGRDFFMRPTAGDYEDREGLRPFIERYVIHIADAYDDYKALGDDTPEDEIVSGLDIYRAAANHCAAHLVFTRERLSDEDLGALERAVCELIEDARVETLAIARYPNMRNTWLALHPVPVPGEPATVGELLHRLAYGLLDADYADPHPWVADAVARFRGLSSLEDGKLSLEIGIPLAASLVELDLPPFHPERDRQRAIYRDDNRCIWVSGEYDAEVALMATWEAKQQRRDVSILEMVNAVDVEYAGDDAEEVWVLGTEFLLDDGTSLNELEGGQPVRHPVHYHEWDYQIQLERPEWATVIERRPPMGDIADIEQVLDELKPTVSRLKHRIESLVPQGMQRIRRLEDGDELDVDAAVRAMIDLRTGMQPDPRVMMRNKLHTRDVGVLILLDVSESANDPIPGGGGEETILSLTRKACLVLAEALQKIGDPFALHAFSSDGRHDVRYQRIKDFGHPYDDMGKARLAGMTAGYSTRLGTAMRHAGSYLRTLAREKKLLLVITDGEPADVDVRDPQYLRQDARYAVDELRRAGIVTYGLSLDPYADQYVSQIFGIGRYAVLDNVERLPEKLSTLYMGLTQ</sequence>
<dbReference type="RefSeq" id="WP_070073599.1">
    <property type="nucleotide sequence ID" value="NZ_CP017448.1"/>
</dbReference>
<dbReference type="SUPFAM" id="SSF53300">
    <property type="entry name" value="vWA-like"/>
    <property type="match status" value="1"/>
</dbReference>
<name>A0A1D8KAR8_9GAMM</name>
<dbReference type="AlphaFoldDB" id="A0A1D8KAR8"/>
<feature type="domain" description="VWFA" evidence="1">
    <location>
        <begin position="593"/>
        <end position="779"/>
    </location>
</feature>
<reference evidence="2 3" key="1">
    <citation type="submission" date="2016-09" db="EMBL/GenBank/DDBJ databases">
        <title>Acidihalobacter prosperus V6 (DSM14174).</title>
        <authorList>
            <person name="Khaleque H.N."/>
            <person name="Ramsay J.P."/>
            <person name="Murphy R.J.T."/>
            <person name="Kaksonen A.H."/>
            <person name="Boxall N.J."/>
            <person name="Watkin E.L.J."/>
        </authorList>
    </citation>
    <scope>NUCLEOTIDE SEQUENCE [LARGE SCALE GENOMIC DNA]</scope>
    <source>
        <strain evidence="2 3">V6</strain>
    </source>
</reference>
<dbReference type="PANTHER" id="PTHR41248:SF1">
    <property type="entry name" value="NORD PROTEIN"/>
    <property type="match status" value="1"/>
</dbReference>
<proteinExistence type="predicted"/>
<dbReference type="InterPro" id="IPR036465">
    <property type="entry name" value="vWFA_dom_sf"/>
</dbReference>
<organism evidence="2 3">
    <name type="scientific">Acidihalobacter aeolianus</name>
    <dbReference type="NCBI Taxonomy" id="2792603"/>
    <lineage>
        <taxon>Bacteria</taxon>
        <taxon>Pseudomonadati</taxon>
        <taxon>Pseudomonadota</taxon>
        <taxon>Gammaproteobacteria</taxon>
        <taxon>Chromatiales</taxon>
        <taxon>Ectothiorhodospiraceae</taxon>
        <taxon>Acidihalobacter</taxon>
    </lineage>
</organism>
<protein>
    <submittedName>
        <fullName evidence="2">VWA domain-containing protein</fullName>
    </submittedName>
</protein>
<dbReference type="InterPro" id="IPR002035">
    <property type="entry name" value="VWF_A"/>
</dbReference>
<dbReference type="PANTHER" id="PTHR41248">
    <property type="entry name" value="NORD PROTEIN"/>
    <property type="match status" value="1"/>
</dbReference>
<dbReference type="Proteomes" id="UP000095342">
    <property type="component" value="Chromosome"/>
</dbReference>
<evidence type="ECO:0000313" key="3">
    <source>
        <dbReference type="Proteomes" id="UP000095342"/>
    </source>
</evidence>
<evidence type="ECO:0000259" key="1">
    <source>
        <dbReference type="PROSITE" id="PS50234"/>
    </source>
</evidence>
<keyword evidence="3" id="KW-1185">Reference proteome</keyword>
<dbReference type="InterPro" id="IPR051928">
    <property type="entry name" value="NorD/CobT"/>
</dbReference>
<evidence type="ECO:0000313" key="2">
    <source>
        <dbReference type="EMBL" id="AOV18069.1"/>
    </source>
</evidence>
<dbReference type="SMART" id="SM00327">
    <property type="entry name" value="VWA"/>
    <property type="match status" value="1"/>
</dbReference>
<dbReference type="KEGG" id="aaeo:BJI67_14245"/>
<accession>A0A1D8KAR8</accession>
<gene>
    <name evidence="2" type="ORF">BJI67_14245</name>
</gene>
<dbReference type="EMBL" id="CP017448">
    <property type="protein sequence ID" value="AOV18069.1"/>
    <property type="molecule type" value="Genomic_DNA"/>
</dbReference>
<dbReference type="CDD" id="cd01454">
    <property type="entry name" value="vWA_norD_type"/>
    <property type="match status" value="1"/>
</dbReference>
<dbReference type="Pfam" id="PF00092">
    <property type="entry name" value="VWA"/>
    <property type="match status" value="1"/>
</dbReference>